<protein>
    <recommendedName>
        <fullName evidence="4">PEFG-CTERM sorting domain-containing protein</fullName>
    </recommendedName>
</protein>
<evidence type="ECO:0000313" key="3">
    <source>
        <dbReference type="Proteomes" id="UP000249949"/>
    </source>
</evidence>
<reference evidence="2 3" key="1">
    <citation type="journal article" date="2017" name="Environ. Microbiol.">
        <title>Genome and epigenome of a novel marine Thaumarchaeota strain suggest viral infection, phosphorothioation DNA modification and multiple restriction systems.</title>
        <authorList>
            <person name="Ahlgren N.A."/>
            <person name="Chen Y."/>
            <person name="Needham D.M."/>
            <person name="Parada A.E."/>
            <person name="Sachdeva R."/>
            <person name="Trinh V."/>
            <person name="Chen T."/>
            <person name="Fuhrman J.A."/>
        </authorList>
    </citation>
    <scope>NUCLEOTIDE SEQUENCE [LARGE SCALE GENOMIC DNA]</scope>
    <source>
        <strain evidence="2 3">SPOT01</strain>
    </source>
</reference>
<dbReference type="AlphaFoldDB" id="A0A2Z2HMS7"/>
<proteinExistence type="predicted"/>
<keyword evidence="1" id="KW-1133">Transmembrane helix</keyword>
<keyword evidence="1" id="KW-0812">Transmembrane</keyword>
<dbReference type="EMBL" id="CP021324">
    <property type="protein sequence ID" value="ARS65258.1"/>
    <property type="molecule type" value="Genomic_DNA"/>
</dbReference>
<keyword evidence="3" id="KW-1185">Reference proteome</keyword>
<dbReference type="GeneID" id="32902102"/>
<evidence type="ECO:0000313" key="2">
    <source>
        <dbReference type="EMBL" id="ARS65258.1"/>
    </source>
</evidence>
<dbReference type="RefSeq" id="WP_086908242.1">
    <property type="nucleotide sequence ID" value="NZ_CP021324.1"/>
</dbReference>
<name>A0A2Z2HMS7_9ARCH</name>
<gene>
    <name evidence="2" type="ORF">NMSP_1660</name>
</gene>
<feature type="transmembrane region" description="Helical" evidence="1">
    <location>
        <begin position="280"/>
        <end position="299"/>
    </location>
</feature>
<organism evidence="2 3">
    <name type="scientific">Candidatus Nitrosomarinus catalinensis</name>
    <dbReference type="NCBI Taxonomy" id="1898749"/>
    <lineage>
        <taxon>Archaea</taxon>
        <taxon>Nitrososphaerota</taxon>
        <taxon>Nitrososphaeria</taxon>
        <taxon>Nitrosopumilales</taxon>
        <taxon>Nitrosopumilaceae</taxon>
        <taxon>Candidatus Nitrosomarinus</taxon>
    </lineage>
</organism>
<evidence type="ECO:0008006" key="4">
    <source>
        <dbReference type="Google" id="ProtNLM"/>
    </source>
</evidence>
<evidence type="ECO:0000256" key="1">
    <source>
        <dbReference type="SAM" id="Phobius"/>
    </source>
</evidence>
<keyword evidence="1" id="KW-0472">Membrane</keyword>
<dbReference type="Proteomes" id="UP000249949">
    <property type="component" value="Chromosome"/>
</dbReference>
<dbReference type="KEGG" id="nct:NMSP_1660"/>
<accession>A0A2Z2HMS7</accession>
<dbReference type="OrthoDB" id="11500at2157"/>
<sequence length="305" mass="34125">MNHKIISTIIIFGLITVIPTVYGQLSIGSEAQQESIEVKINSDGEIGVMHIVSSSNMPSSVPLFIEVENEEDLNVKITNELGEEINSGIGYDGLGKITILVLPSKQNTIIEYNLENMKLENNLLTTEISYPKKFSVLFDEKTNLVFANDNIIFLDDKKGLSINGGGNMKIQFYSNESKIIKNVTWEENEFDVEIITDSEIEKFNFNQPEKSISFQVNDENKFVTITMSEELLGGPYVTLLDDEKIKHAKSIRDGGIVSLNLKPETTGQVTIIGTTVIPEFSMFIPLIMGFMIILTVPLMKKFSLR</sequence>